<dbReference type="EMBL" id="HE796683">
    <property type="protein sequence ID" value="CCH01157.1"/>
    <property type="molecule type" value="Genomic_DNA"/>
</dbReference>
<dbReference type="GO" id="GO:0032259">
    <property type="term" value="P:methylation"/>
    <property type="evidence" value="ECO:0007669"/>
    <property type="project" value="UniProtKB-KW"/>
</dbReference>
<dbReference type="GO" id="GO:0008168">
    <property type="term" value="F:methyltransferase activity"/>
    <property type="evidence" value="ECO:0007669"/>
    <property type="project" value="UniProtKB-KW"/>
</dbReference>
<dbReference type="eggNOG" id="COG2226">
    <property type="taxonomic scope" value="Bacteria"/>
</dbReference>
<dbReference type="STRING" id="1166018.FAES_3148"/>
<name>I0KAK4_9BACT</name>
<organism evidence="2 3">
    <name type="scientific">Fibrella aestuarina BUZ 2</name>
    <dbReference type="NCBI Taxonomy" id="1166018"/>
    <lineage>
        <taxon>Bacteria</taxon>
        <taxon>Pseudomonadati</taxon>
        <taxon>Bacteroidota</taxon>
        <taxon>Cytophagia</taxon>
        <taxon>Cytophagales</taxon>
        <taxon>Spirosomataceae</taxon>
        <taxon>Fibrella</taxon>
    </lineage>
</organism>
<dbReference type="InterPro" id="IPR029063">
    <property type="entry name" value="SAM-dependent_MTases_sf"/>
</dbReference>
<evidence type="ECO:0000259" key="1">
    <source>
        <dbReference type="Pfam" id="PF13649"/>
    </source>
</evidence>
<dbReference type="Gene3D" id="3.40.50.150">
    <property type="entry name" value="Vaccinia Virus protein VP39"/>
    <property type="match status" value="1"/>
</dbReference>
<dbReference type="Proteomes" id="UP000011058">
    <property type="component" value="Chromosome"/>
</dbReference>
<feature type="domain" description="Methyltransferase" evidence="1">
    <location>
        <begin position="46"/>
        <end position="141"/>
    </location>
</feature>
<dbReference type="AlphaFoldDB" id="I0KAK4"/>
<evidence type="ECO:0000313" key="2">
    <source>
        <dbReference type="EMBL" id="CCH01157.1"/>
    </source>
</evidence>
<dbReference type="OrthoDB" id="836632at2"/>
<reference evidence="2 3" key="1">
    <citation type="journal article" date="2012" name="J. Bacteriol.">
        <title>Genome Sequence of Fibrella aestuarina BUZ 2T, a Filamentous Marine Bacterium.</title>
        <authorList>
            <person name="Filippini M."/>
            <person name="Qi W."/>
            <person name="Blom J."/>
            <person name="Goesmann A."/>
            <person name="Smits T.H."/>
            <person name="Bagheri H.C."/>
        </authorList>
    </citation>
    <scope>NUCLEOTIDE SEQUENCE [LARGE SCALE GENOMIC DNA]</scope>
    <source>
        <strain evidence="3">BUZ 2T</strain>
    </source>
</reference>
<dbReference type="KEGG" id="fae:FAES_3148"/>
<keyword evidence="2" id="KW-0489">Methyltransferase</keyword>
<sequence>MKHFPSLMTFDFIAPVYDKLAQLVFGRALLTAQQAAWWQVPAGSDVLILGGGTGTLLPRFLRDKRPQRVLYLEASAAMLQRAQQTAANPSQVEFRYGTEASLEPTDQFDAILLPFVLDLYPNATLQAQLVPRLLAALRPNGALYISDFGQPRTWQQRAVMAAMLLFFRVVARIPVRHLPDWPAVLTRLGLVEQQSQTFRGGQLRVGRWVRAATVVPGPAAPPSAA</sequence>
<proteinExistence type="predicted"/>
<dbReference type="RefSeq" id="WP_015332256.1">
    <property type="nucleotide sequence ID" value="NC_020054.1"/>
</dbReference>
<dbReference type="CDD" id="cd02440">
    <property type="entry name" value="AdoMet_MTases"/>
    <property type="match status" value="1"/>
</dbReference>
<keyword evidence="3" id="KW-1185">Reference proteome</keyword>
<dbReference type="Pfam" id="PF13649">
    <property type="entry name" value="Methyltransf_25"/>
    <property type="match status" value="1"/>
</dbReference>
<dbReference type="HOGENOM" id="CLU_099465_0_0_10"/>
<gene>
    <name evidence="2" type="ORF">FAES_3148</name>
</gene>
<dbReference type="SUPFAM" id="SSF53335">
    <property type="entry name" value="S-adenosyl-L-methionine-dependent methyltransferases"/>
    <property type="match status" value="1"/>
</dbReference>
<protein>
    <submittedName>
        <fullName evidence="2">Methyltransferase type 12</fullName>
    </submittedName>
</protein>
<keyword evidence="2" id="KW-0808">Transferase</keyword>
<evidence type="ECO:0000313" key="3">
    <source>
        <dbReference type="Proteomes" id="UP000011058"/>
    </source>
</evidence>
<accession>I0KAK4</accession>
<dbReference type="InterPro" id="IPR041698">
    <property type="entry name" value="Methyltransf_25"/>
</dbReference>